<comment type="function">
    <text evidence="7">Involved in DNA repair and RecF pathway recombination.</text>
</comment>
<evidence type="ECO:0000256" key="5">
    <source>
        <dbReference type="ARBA" id="ARBA00023204"/>
    </source>
</evidence>
<dbReference type="PANTHER" id="PTHR33991:SF1">
    <property type="entry name" value="DNA REPAIR PROTEIN RECO"/>
    <property type="match status" value="1"/>
</dbReference>
<keyword evidence="4 7" id="KW-0233">DNA recombination</keyword>
<evidence type="ECO:0000313" key="9">
    <source>
        <dbReference type="EMBL" id="BBF85072.1"/>
    </source>
</evidence>
<dbReference type="PANTHER" id="PTHR33991">
    <property type="entry name" value="DNA REPAIR PROTEIN RECO"/>
    <property type="match status" value="1"/>
</dbReference>
<dbReference type="Proteomes" id="UP000198290">
    <property type="component" value="Chromosome"/>
</dbReference>
<dbReference type="NCBIfam" id="TIGR00613">
    <property type="entry name" value="reco"/>
    <property type="match status" value="1"/>
</dbReference>
<dbReference type="GO" id="GO:0043590">
    <property type="term" value="C:bacterial nucleoid"/>
    <property type="evidence" value="ECO:0007669"/>
    <property type="project" value="TreeGrafter"/>
</dbReference>
<reference evidence="9 10" key="2">
    <citation type="journal article" date="2017" name="Genome Announc.">
        <title>Draft genome sequence of Aquitalea magnusonii strain H3, a plant growth-promoting bacterium of duckweed Lemna minor.</title>
        <authorList>
            <person name="Ishizawa H."/>
            <person name="Kuroda M."/>
            <person name="Ike M."/>
        </authorList>
    </citation>
    <scope>NUCLEOTIDE SEQUENCE [LARGE SCALE GENOMIC DNA]</scope>
    <source>
        <strain evidence="9 10">H3</strain>
    </source>
</reference>
<dbReference type="AlphaFoldDB" id="A0A3G9GG42"/>
<evidence type="ECO:0000256" key="3">
    <source>
        <dbReference type="ARBA" id="ARBA00022763"/>
    </source>
</evidence>
<dbReference type="InterPro" id="IPR022572">
    <property type="entry name" value="DNA_rep/recomb_RecO_N"/>
</dbReference>
<dbReference type="InterPro" id="IPR042242">
    <property type="entry name" value="RecO_C"/>
</dbReference>
<evidence type="ECO:0000256" key="4">
    <source>
        <dbReference type="ARBA" id="ARBA00023172"/>
    </source>
</evidence>
<keyword evidence="10" id="KW-1185">Reference proteome</keyword>
<dbReference type="KEGG" id="amah:DLM_1448"/>
<keyword evidence="5 7" id="KW-0234">DNA repair</keyword>
<evidence type="ECO:0000259" key="8">
    <source>
        <dbReference type="Pfam" id="PF11967"/>
    </source>
</evidence>
<dbReference type="Pfam" id="PF11967">
    <property type="entry name" value="RecO_N"/>
    <property type="match status" value="1"/>
</dbReference>
<dbReference type="Pfam" id="PF02565">
    <property type="entry name" value="RecO_C"/>
    <property type="match status" value="1"/>
</dbReference>
<dbReference type="InterPro" id="IPR012340">
    <property type="entry name" value="NA-bd_OB-fold"/>
</dbReference>
<dbReference type="InterPro" id="IPR037278">
    <property type="entry name" value="ARFGAP/RecO"/>
</dbReference>
<dbReference type="SUPFAM" id="SSF57863">
    <property type="entry name" value="ArfGap/RecO-like zinc finger"/>
    <property type="match status" value="1"/>
</dbReference>
<accession>A0A3G9GG42</accession>
<comment type="similarity">
    <text evidence="1 7">Belongs to the RecO family.</text>
</comment>
<dbReference type="STRING" id="332411.VI06_16705"/>
<name>A0A3G9GG42_9NEIS</name>
<dbReference type="RefSeq" id="WP_089084843.1">
    <property type="nucleotide sequence ID" value="NZ_AP018823.1"/>
</dbReference>
<dbReference type="GO" id="GO:0006302">
    <property type="term" value="P:double-strand break repair"/>
    <property type="evidence" value="ECO:0007669"/>
    <property type="project" value="TreeGrafter"/>
</dbReference>
<reference evidence="10" key="1">
    <citation type="journal article" date="2017" name="Biotechnol. Biofuels">
        <title>Evaluation of environmental bacterial communities as a factor affecting the growth of duckweed Lemna minor.</title>
        <authorList>
            <person name="Ishizawa H."/>
            <person name="Kuroda M."/>
            <person name="Morikawa M."/>
            <person name="Ike M."/>
        </authorList>
    </citation>
    <scope>NUCLEOTIDE SEQUENCE [LARGE SCALE GENOMIC DNA]</scope>
    <source>
        <strain evidence="10">H3</strain>
    </source>
</reference>
<evidence type="ECO:0000256" key="6">
    <source>
        <dbReference type="ARBA" id="ARBA00033409"/>
    </source>
</evidence>
<dbReference type="OrthoDB" id="9804792at2"/>
<evidence type="ECO:0000256" key="2">
    <source>
        <dbReference type="ARBA" id="ARBA00021310"/>
    </source>
</evidence>
<keyword evidence="3 7" id="KW-0227">DNA damage</keyword>
<dbReference type="Gene3D" id="2.40.50.140">
    <property type="entry name" value="Nucleic acid-binding proteins"/>
    <property type="match status" value="1"/>
</dbReference>
<dbReference type="EMBL" id="AP018823">
    <property type="protein sequence ID" value="BBF85072.1"/>
    <property type="molecule type" value="Genomic_DNA"/>
</dbReference>
<reference evidence="10" key="3">
    <citation type="journal article" date="2017" name="Plant Physiol. Biochem.">
        <title>Differential oxidative and antioxidative response of duckweed Lemna minor toward plant growth promoting/inhibiting bacteria.</title>
        <authorList>
            <person name="Ishizawa H."/>
            <person name="Kuroda M."/>
            <person name="Morikawa M."/>
            <person name="Ike M."/>
        </authorList>
    </citation>
    <scope>NUCLEOTIDE SEQUENCE [LARGE SCALE GENOMIC DNA]</scope>
    <source>
        <strain evidence="10">H3</strain>
    </source>
</reference>
<gene>
    <name evidence="7" type="primary">recO</name>
    <name evidence="9" type="ORF">DLM_1448</name>
</gene>
<dbReference type="InterPro" id="IPR003717">
    <property type="entry name" value="RecO"/>
</dbReference>
<dbReference type="SUPFAM" id="SSF50249">
    <property type="entry name" value="Nucleic acid-binding proteins"/>
    <property type="match status" value="1"/>
</dbReference>
<feature type="domain" description="DNA replication/recombination mediator RecO N-terminal" evidence="8">
    <location>
        <begin position="9"/>
        <end position="79"/>
    </location>
</feature>
<organism evidence="9 10">
    <name type="scientific">Aquitalea magnusonii</name>
    <dbReference type="NCBI Taxonomy" id="332411"/>
    <lineage>
        <taxon>Bacteria</taxon>
        <taxon>Pseudomonadati</taxon>
        <taxon>Pseudomonadota</taxon>
        <taxon>Betaproteobacteria</taxon>
        <taxon>Neisseriales</taxon>
        <taxon>Chromobacteriaceae</taxon>
        <taxon>Aquitalea</taxon>
    </lineage>
</organism>
<dbReference type="GO" id="GO:0006310">
    <property type="term" value="P:DNA recombination"/>
    <property type="evidence" value="ECO:0007669"/>
    <property type="project" value="UniProtKB-UniRule"/>
</dbReference>
<dbReference type="Gene3D" id="1.20.1440.120">
    <property type="entry name" value="Recombination protein O, C-terminal domain"/>
    <property type="match status" value="1"/>
</dbReference>
<evidence type="ECO:0000256" key="7">
    <source>
        <dbReference type="HAMAP-Rule" id="MF_00201"/>
    </source>
</evidence>
<dbReference type="HAMAP" id="MF_00201">
    <property type="entry name" value="RecO"/>
    <property type="match status" value="1"/>
</dbReference>
<evidence type="ECO:0000313" key="10">
    <source>
        <dbReference type="Proteomes" id="UP000198290"/>
    </source>
</evidence>
<evidence type="ECO:0000256" key="1">
    <source>
        <dbReference type="ARBA" id="ARBA00007452"/>
    </source>
</evidence>
<protein>
    <recommendedName>
        <fullName evidence="2 7">DNA repair protein RecO</fullName>
    </recommendedName>
    <alternativeName>
        <fullName evidence="6 7">Recombination protein O</fullName>
    </alternativeName>
</protein>
<proteinExistence type="inferred from homology"/>
<sequence length="243" mass="26694">MSQPGRVDRQQAYLLHAQPYRETSLLVEVLTPQHGRFTMVARGARRPRADVRGVLLPFQPLTLSWFGKGEVRTLHTAEWNGGVPQLAGIRLVCGFYLNELMLKLTARDDAEPRAFAVYDQAVRALAGTDSLAATLRRYELRLLQALGYAGSFACDQHGEAIEATAQYLCRGGALAERDAGFDPVGPFLRLPGSELLAIEADNYSAISTRRAARSLLRLLLTDLLGEEPFASRELLQAISAIAD</sequence>